<dbReference type="InterPro" id="IPR008972">
    <property type="entry name" value="Cupredoxin"/>
</dbReference>
<reference evidence="2 3" key="1">
    <citation type="journal article" date="2024" name="Int. J. Syst. Evol. Microbiol.">
        <title>Paenibacillus hexagrammi sp. nov., a novel bacterium isolated from the gut content of Hexagrammos agrammus.</title>
        <authorList>
            <person name="Jung H.K."/>
            <person name="Kim D.G."/>
            <person name="Zin H."/>
            <person name="Park J."/>
            <person name="Jung H."/>
            <person name="Kim Y.O."/>
            <person name="Kong H.J."/>
            <person name="Kim J.W."/>
            <person name="Kim Y.S."/>
        </authorList>
    </citation>
    <scope>NUCLEOTIDE SEQUENCE [LARGE SCALE GENOMIC DNA]</scope>
    <source>
        <strain evidence="2 3">YPD9-1</strain>
    </source>
</reference>
<dbReference type="Pfam" id="PF13473">
    <property type="entry name" value="Cupredoxin_1"/>
    <property type="match status" value="1"/>
</dbReference>
<gene>
    <name evidence="2" type="ORF">L0M14_23330</name>
</gene>
<sequence length="149" mass="16223">MSKVWIIQRKHVVLAAAALLIVAAGVLYANRVKLLPADAQPVVERTFHMVTGEFSSTTADGKKIEAYRWDPGSIVVHKGEHVKLNILGVNGVSHPFLIEGLNVRGEVKKGKTTVVSFTPNQTGTYRLICLAHADEAHNGPMIGYIEVID</sequence>
<dbReference type="EMBL" id="CP090978">
    <property type="protein sequence ID" value="UJF32556.1"/>
    <property type="molecule type" value="Genomic_DNA"/>
</dbReference>
<feature type="domain" description="EfeO-type cupredoxin-like" evidence="1">
    <location>
        <begin position="68"/>
        <end position="136"/>
    </location>
</feature>
<dbReference type="Gene3D" id="2.60.40.420">
    <property type="entry name" value="Cupredoxins - blue copper proteins"/>
    <property type="match status" value="1"/>
</dbReference>
<protein>
    <submittedName>
        <fullName evidence="2">Cupredoxin domain-containing protein</fullName>
    </submittedName>
</protein>
<evidence type="ECO:0000259" key="1">
    <source>
        <dbReference type="Pfam" id="PF13473"/>
    </source>
</evidence>
<dbReference type="RefSeq" id="WP_235118905.1">
    <property type="nucleotide sequence ID" value="NZ_CP090978.1"/>
</dbReference>
<dbReference type="InterPro" id="IPR028096">
    <property type="entry name" value="EfeO_Cupredoxin"/>
</dbReference>
<dbReference type="SUPFAM" id="SSF49503">
    <property type="entry name" value="Cupredoxins"/>
    <property type="match status" value="1"/>
</dbReference>
<keyword evidence="3" id="KW-1185">Reference proteome</keyword>
<name>A0ABY3SH73_9BACL</name>
<organism evidence="2 3">
    <name type="scientific">Paenibacillus hexagrammi</name>
    <dbReference type="NCBI Taxonomy" id="2908839"/>
    <lineage>
        <taxon>Bacteria</taxon>
        <taxon>Bacillati</taxon>
        <taxon>Bacillota</taxon>
        <taxon>Bacilli</taxon>
        <taxon>Bacillales</taxon>
        <taxon>Paenibacillaceae</taxon>
        <taxon>Paenibacillus</taxon>
    </lineage>
</organism>
<proteinExistence type="predicted"/>
<evidence type="ECO:0000313" key="3">
    <source>
        <dbReference type="Proteomes" id="UP001649230"/>
    </source>
</evidence>
<dbReference type="Proteomes" id="UP001649230">
    <property type="component" value="Chromosome"/>
</dbReference>
<accession>A0ABY3SH73</accession>
<evidence type="ECO:0000313" key="2">
    <source>
        <dbReference type="EMBL" id="UJF32556.1"/>
    </source>
</evidence>